<keyword evidence="1" id="KW-0472">Membrane</keyword>
<proteinExistence type="predicted"/>
<keyword evidence="1" id="KW-0812">Transmembrane</keyword>
<organism evidence="2 3">
    <name type="scientific">Williamsia marianensis</name>
    <dbReference type="NCBI Taxonomy" id="85044"/>
    <lineage>
        <taxon>Bacteria</taxon>
        <taxon>Bacillati</taxon>
        <taxon>Actinomycetota</taxon>
        <taxon>Actinomycetes</taxon>
        <taxon>Mycobacteriales</taxon>
        <taxon>Nocardiaceae</taxon>
        <taxon>Williamsia</taxon>
    </lineage>
</organism>
<name>A0ABU4F032_WILMA</name>
<sequence>MFGDVSAFCALGLIALTLLGVGVLPLLYLVVLGGREAPVRRVERLLKALAVPVRAWRRK</sequence>
<gene>
    <name evidence="2" type="ORF">R4198_24495</name>
</gene>
<dbReference type="EMBL" id="JAWLUM010000006">
    <property type="protein sequence ID" value="MDV7136862.1"/>
    <property type="molecule type" value="Genomic_DNA"/>
</dbReference>
<feature type="transmembrane region" description="Helical" evidence="1">
    <location>
        <begin position="6"/>
        <end position="31"/>
    </location>
</feature>
<reference evidence="2 3" key="1">
    <citation type="submission" date="2023-10" db="EMBL/GenBank/DDBJ databases">
        <title>Development of a sustainable strategy for remediation of hydrocarbon-contaminated territories based on the waste exchange concept.</title>
        <authorList>
            <person name="Krivoruchko A."/>
        </authorList>
    </citation>
    <scope>NUCLEOTIDE SEQUENCE [LARGE SCALE GENOMIC DNA]</scope>
    <source>
        <strain evidence="2 3">IEGM 1236</strain>
    </source>
</reference>
<evidence type="ECO:0000313" key="2">
    <source>
        <dbReference type="EMBL" id="MDV7136862.1"/>
    </source>
</evidence>
<evidence type="ECO:0000313" key="3">
    <source>
        <dbReference type="Proteomes" id="UP001185792"/>
    </source>
</evidence>
<dbReference type="Proteomes" id="UP001185792">
    <property type="component" value="Unassembled WGS sequence"/>
</dbReference>
<evidence type="ECO:0000256" key="1">
    <source>
        <dbReference type="SAM" id="Phobius"/>
    </source>
</evidence>
<comment type="caution">
    <text evidence="2">The sequence shown here is derived from an EMBL/GenBank/DDBJ whole genome shotgun (WGS) entry which is preliminary data.</text>
</comment>
<keyword evidence="1" id="KW-1133">Transmembrane helix</keyword>
<accession>A0ABU4F032</accession>
<keyword evidence="3" id="KW-1185">Reference proteome</keyword>
<dbReference type="RefSeq" id="WP_317714811.1">
    <property type="nucleotide sequence ID" value="NZ_JAWLUM010000006.1"/>
</dbReference>
<protein>
    <submittedName>
        <fullName evidence="2">Uncharacterized protein</fullName>
    </submittedName>
</protein>